<evidence type="ECO:0000259" key="4">
    <source>
        <dbReference type="Pfam" id="PF13458"/>
    </source>
</evidence>
<evidence type="ECO:0000256" key="3">
    <source>
        <dbReference type="SAM" id="SignalP"/>
    </source>
</evidence>
<accession>A0A2U1CLS2</accession>
<dbReference type="InterPro" id="IPR051010">
    <property type="entry name" value="BCAA_transport"/>
</dbReference>
<comment type="caution">
    <text evidence="5">The sequence shown here is derived from an EMBL/GenBank/DDBJ whole genome shotgun (WGS) entry which is preliminary data.</text>
</comment>
<dbReference type="STRING" id="1231391.GCA_000308195_00227"/>
<keyword evidence="2 3" id="KW-0732">Signal</keyword>
<feature type="chain" id="PRO_5015396681" evidence="3">
    <location>
        <begin position="30"/>
        <end position="389"/>
    </location>
</feature>
<proteinExistence type="inferred from homology"/>
<reference evidence="5 6" key="1">
    <citation type="submission" date="2018-04" db="EMBL/GenBank/DDBJ databases">
        <title>Genomic Encyclopedia of Type Strains, Phase IV (KMG-IV): sequencing the most valuable type-strain genomes for metagenomic binning, comparative biology and taxonomic classification.</title>
        <authorList>
            <person name="Goeker M."/>
        </authorList>
    </citation>
    <scope>NUCLEOTIDE SEQUENCE [LARGE SCALE GENOMIC DNA]</scope>
    <source>
        <strain evidence="5 6">DSM 10065</strain>
    </source>
</reference>
<organism evidence="5 6">
    <name type="scientific">Pusillimonas noertemannii</name>
    <dbReference type="NCBI Taxonomy" id="305977"/>
    <lineage>
        <taxon>Bacteria</taxon>
        <taxon>Pseudomonadati</taxon>
        <taxon>Pseudomonadota</taxon>
        <taxon>Betaproteobacteria</taxon>
        <taxon>Burkholderiales</taxon>
        <taxon>Alcaligenaceae</taxon>
        <taxon>Pusillimonas</taxon>
    </lineage>
</organism>
<dbReference type="EMBL" id="QEKO01000002">
    <property type="protein sequence ID" value="PVY61969.1"/>
    <property type="molecule type" value="Genomic_DNA"/>
</dbReference>
<dbReference type="PANTHER" id="PTHR30483:SF38">
    <property type="entry name" value="BLR7848 PROTEIN"/>
    <property type="match status" value="1"/>
</dbReference>
<name>A0A2U1CLS2_9BURK</name>
<dbReference type="CDD" id="cd06333">
    <property type="entry name" value="PBP1_ABC_RPA1789-like"/>
    <property type="match status" value="1"/>
</dbReference>
<feature type="domain" description="Leucine-binding protein" evidence="4">
    <location>
        <begin position="32"/>
        <end position="353"/>
    </location>
</feature>
<dbReference type="Gene3D" id="3.40.50.2300">
    <property type="match status" value="2"/>
</dbReference>
<dbReference type="InterPro" id="IPR028082">
    <property type="entry name" value="Peripla_BP_I"/>
</dbReference>
<comment type="similarity">
    <text evidence="1">Belongs to the leucine-binding protein family.</text>
</comment>
<dbReference type="SUPFAM" id="SSF53822">
    <property type="entry name" value="Periplasmic binding protein-like I"/>
    <property type="match status" value="1"/>
</dbReference>
<evidence type="ECO:0000313" key="6">
    <source>
        <dbReference type="Proteomes" id="UP000246145"/>
    </source>
</evidence>
<evidence type="ECO:0000256" key="1">
    <source>
        <dbReference type="ARBA" id="ARBA00010062"/>
    </source>
</evidence>
<dbReference type="Proteomes" id="UP000246145">
    <property type="component" value="Unassembled WGS sequence"/>
</dbReference>
<evidence type="ECO:0000256" key="2">
    <source>
        <dbReference type="ARBA" id="ARBA00022729"/>
    </source>
</evidence>
<dbReference type="InterPro" id="IPR028081">
    <property type="entry name" value="Leu-bd"/>
</dbReference>
<dbReference type="PANTHER" id="PTHR30483">
    <property type="entry name" value="LEUCINE-SPECIFIC-BINDING PROTEIN"/>
    <property type="match status" value="1"/>
</dbReference>
<gene>
    <name evidence="5" type="ORF">C7440_1455</name>
</gene>
<protein>
    <submittedName>
        <fullName evidence="5">Branched-chain amino acid transport system substrate-binding protein</fullName>
    </submittedName>
</protein>
<evidence type="ECO:0000313" key="5">
    <source>
        <dbReference type="EMBL" id="PVY61969.1"/>
    </source>
</evidence>
<dbReference type="RefSeq" id="WP_371743475.1">
    <property type="nucleotide sequence ID" value="NZ_JACCEX010000002.1"/>
</dbReference>
<dbReference type="AlphaFoldDB" id="A0A2U1CLS2"/>
<feature type="signal peptide" evidence="3">
    <location>
        <begin position="1"/>
        <end position="29"/>
    </location>
</feature>
<sequence>MFRHTKMKVQVLCAALAIGSTGFAAVAQAADLKVGVIVPLSGPISAQGLNDELGIKAALKYQGSVAGHNIKVIKLDDQSNSALATRNARKLIDQEHVDVLVGAGGVPSSLAIATVATEGKTPLVSFTPIDLTGEKAEWAKTTTQSGDLMVGAVVDEMKRNGVKTVGYIGFSDAWGDSAYAALQKYAEPAGIKIVANERYARTDNSLTAQALKVISARPDAVLGGGAGTPGALPYIALRERGYKGVMYGTYALISPEFVQLVGKAGQGLIVSSGPSLVGPQLPDSNASKKTIAEFNKAFQEVNNSQPNDLFSAYSFDTILVIADAAKRVPSNVVPGTEAYRLALRDELNKTTKLPTTQGLLSYTPASSYGLGKDSVVMLELVDAKWMLRK</sequence>
<keyword evidence="6" id="KW-1185">Reference proteome</keyword>
<dbReference type="Pfam" id="PF13458">
    <property type="entry name" value="Peripla_BP_6"/>
    <property type="match status" value="1"/>
</dbReference>